<dbReference type="AlphaFoldDB" id="A0A317XHZ9"/>
<dbReference type="EMBL" id="KZ819201">
    <property type="protein sequence ID" value="PWY97866.1"/>
    <property type="molecule type" value="Genomic_DNA"/>
</dbReference>
<keyword evidence="2" id="KW-0732">Signal</keyword>
<feature type="chain" id="PRO_5016262903" evidence="2">
    <location>
        <begin position="25"/>
        <end position="240"/>
    </location>
</feature>
<evidence type="ECO:0000313" key="3">
    <source>
        <dbReference type="EMBL" id="PWY97866.1"/>
    </source>
</evidence>
<dbReference type="PROSITE" id="PS51257">
    <property type="entry name" value="PROKAR_LIPOPROTEIN"/>
    <property type="match status" value="1"/>
</dbReference>
<feature type="region of interest" description="Disordered" evidence="1">
    <location>
        <begin position="200"/>
        <end position="240"/>
    </location>
</feature>
<reference evidence="3 4" key="1">
    <citation type="journal article" date="2018" name="Mol. Biol. Evol.">
        <title>Broad Genomic Sampling Reveals a Smut Pathogenic Ancestry of the Fungal Clade Ustilaginomycotina.</title>
        <authorList>
            <person name="Kijpornyongpan T."/>
            <person name="Mondo S.J."/>
            <person name="Barry K."/>
            <person name="Sandor L."/>
            <person name="Lee J."/>
            <person name="Lipzen A."/>
            <person name="Pangilinan J."/>
            <person name="LaButti K."/>
            <person name="Hainaut M."/>
            <person name="Henrissat B."/>
            <person name="Grigoriev I.V."/>
            <person name="Spatafora J.W."/>
            <person name="Aime M.C."/>
        </authorList>
    </citation>
    <scope>NUCLEOTIDE SEQUENCE [LARGE SCALE GENOMIC DNA]</scope>
    <source>
        <strain evidence="3 4">MCA 3645</strain>
    </source>
</reference>
<feature type="compositionally biased region" description="Low complexity" evidence="1">
    <location>
        <begin position="218"/>
        <end position="240"/>
    </location>
</feature>
<dbReference type="InParanoid" id="A0A317XHZ9"/>
<sequence length="240" mass="26895">MRLCSLAIAVWLGLLVGCISVAIAPPPLDTTVMKDFRQEFYDAFVSHRTLVELISGRDYGKEGHASWAKITDFPSTYYPMLERGGDSPRTRIVYAVDRITKSKYEHIRINEADPGPYVYRVWKLTSPEDGTIEHDLVALTNIESNPYIFTWNGIVDSRPEKFKGQRISGLLRHFFLLNSPTQADPKARMFPVATLSHNTKLLSGEAQPPSAAARRRYASSTRGRSSTSTRGESSSSARRP</sequence>
<gene>
    <name evidence="3" type="ORF">BCV70DRAFT_219011</name>
</gene>
<dbReference type="Proteomes" id="UP000246740">
    <property type="component" value="Unassembled WGS sequence"/>
</dbReference>
<protein>
    <submittedName>
        <fullName evidence="3">Uncharacterized protein</fullName>
    </submittedName>
</protein>
<organism evidence="3 4">
    <name type="scientific">Testicularia cyperi</name>
    <dbReference type="NCBI Taxonomy" id="1882483"/>
    <lineage>
        <taxon>Eukaryota</taxon>
        <taxon>Fungi</taxon>
        <taxon>Dikarya</taxon>
        <taxon>Basidiomycota</taxon>
        <taxon>Ustilaginomycotina</taxon>
        <taxon>Ustilaginomycetes</taxon>
        <taxon>Ustilaginales</taxon>
        <taxon>Anthracoideaceae</taxon>
        <taxon>Testicularia</taxon>
    </lineage>
</organism>
<name>A0A317XHZ9_9BASI</name>
<keyword evidence="4" id="KW-1185">Reference proteome</keyword>
<evidence type="ECO:0000313" key="4">
    <source>
        <dbReference type="Proteomes" id="UP000246740"/>
    </source>
</evidence>
<accession>A0A317XHZ9</accession>
<feature type="signal peptide" evidence="2">
    <location>
        <begin position="1"/>
        <end position="24"/>
    </location>
</feature>
<proteinExistence type="predicted"/>
<evidence type="ECO:0000256" key="1">
    <source>
        <dbReference type="SAM" id="MobiDB-lite"/>
    </source>
</evidence>
<evidence type="ECO:0000256" key="2">
    <source>
        <dbReference type="SAM" id="SignalP"/>
    </source>
</evidence>